<feature type="region of interest" description="Disordered" evidence="2">
    <location>
        <begin position="215"/>
        <end position="234"/>
    </location>
</feature>
<dbReference type="InterPro" id="IPR029058">
    <property type="entry name" value="AB_hydrolase_fold"/>
</dbReference>
<evidence type="ECO:0000256" key="2">
    <source>
        <dbReference type="SAM" id="MobiDB-lite"/>
    </source>
</evidence>
<accession>A0A6A5ZIJ3</accession>
<dbReference type="Gene3D" id="3.40.50.1820">
    <property type="entry name" value="alpha/beta hydrolase"/>
    <property type="match status" value="1"/>
</dbReference>
<dbReference type="SUPFAM" id="SSF53474">
    <property type="entry name" value="alpha/beta-Hydrolases"/>
    <property type="match status" value="1"/>
</dbReference>
<dbReference type="Proteomes" id="UP000799770">
    <property type="component" value="Unassembled WGS sequence"/>
</dbReference>
<evidence type="ECO:0000259" key="3">
    <source>
        <dbReference type="Pfam" id="PF03959"/>
    </source>
</evidence>
<feature type="compositionally biased region" description="Polar residues" evidence="2">
    <location>
        <begin position="215"/>
        <end position="224"/>
    </location>
</feature>
<name>A0A6A5ZIJ3_9PLEO</name>
<dbReference type="GO" id="GO:0005634">
    <property type="term" value="C:nucleus"/>
    <property type="evidence" value="ECO:0007669"/>
    <property type="project" value="TreeGrafter"/>
</dbReference>
<organism evidence="4 5">
    <name type="scientific">Lophiotrema nucula</name>
    <dbReference type="NCBI Taxonomy" id="690887"/>
    <lineage>
        <taxon>Eukaryota</taxon>
        <taxon>Fungi</taxon>
        <taxon>Dikarya</taxon>
        <taxon>Ascomycota</taxon>
        <taxon>Pezizomycotina</taxon>
        <taxon>Dothideomycetes</taxon>
        <taxon>Pleosporomycetidae</taxon>
        <taxon>Pleosporales</taxon>
        <taxon>Lophiotremataceae</taxon>
        <taxon>Lophiotrema</taxon>
    </lineage>
</organism>
<dbReference type="EMBL" id="ML977315">
    <property type="protein sequence ID" value="KAF2119259.1"/>
    <property type="molecule type" value="Genomic_DNA"/>
</dbReference>
<dbReference type="InterPro" id="IPR005645">
    <property type="entry name" value="FSH-like_dom"/>
</dbReference>
<dbReference type="OrthoDB" id="2094269at2759"/>
<dbReference type="AlphaFoldDB" id="A0A6A5ZIJ3"/>
<evidence type="ECO:0000313" key="5">
    <source>
        <dbReference type="Proteomes" id="UP000799770"/>
    </source>
</evidence>
<gene>
    <name evidence="4" type="ORF">BDV96DRAFT_676164</name>
</gene>
<protein>
    <submittedName>
        <fullName evidence="4">Serine hydrolase-domain-containing protein</fullName>
    </submittedName>
</protein>
<feature type="domain" description="Serine hydrolase" evidence="3">
    <location>
        <begin position="251"/>
        <end position="302"/>
    </location>
</feature>
<proteinExistence type="predicted"/>
<dbReference type="GO" id="GO:0019748">
    <property type="term" value="P:secondary metabolic process"/>
    <property type="evidence" value="ECO:0007669"/>
    <property type="project" value="TreeGrafter"/>
</dbReference>
<evidence type="ECO:0000256" key="1">
    <source>
        <dbReference type="ARBA" id="ARBA00022801"/>
    </source>
</evidence>
<dbReference type="GO" id="GO:0005737">
    <property type="term" value="C:cytoplasm"/>
    <property type="evidence" value="ECO:0007669"/>
    <property type="project" value="TreeGrafter"/>
</dbReference>
<keyword evidence="5" id="KW-1185">Reference proteome</keyword>
<sequence length="319" mass="35295">MTVRILCLHGMGSNAAIFAQQTSSFRSLLATDHEMVFLEAPNHCEPSPEVSGFYPAPYLCWYDTPTTEKVAAAHKFVLNYIERRGPFDGVIGFSQGAALAASILLHHQLSKPTIPPPFSFAIFFGSPIPFSHSLQHGIDTRTAFGQRAITPIPNRPNCPIEVPRYLITDPAYLRGEEELKRLAREKLYNLDRLKRESMVATASIADGFITQSVGSDSDFNTPEGSASPSSSVSDAGDFDDDFVETFYQMFHHTCDKVRIDIPTGHVYGRKDKWLMHSKDLVNLCGNVIEKVEHGSGHDIPRGSAEEFADLVETVIAMSM</sequence>
<dbReference type="Pfam" id="PF03959">
    <property type="entry name" value="FSH1"/>
    <property type="match status" value="2"/>
</dbReference>
<keyword evidence="1 4" id="KW-0378">Hydrolase</keyword>
<dbReference type="PANTHER" id="PTHR48070">
    <property type="entry name" value="ESTERASE OVCA2"/>
    <property type="match status" value="1"/>
</dbReference>
<evidence type="ECO:0000313" key="4">
    <source>
        <dbReference type="EMBL" id="KAF2119259.1"/>
    </source>
</evidence>
<dbReference type="InterPro" id="IPR050593">
    <property type="entry name" value="LovG"/>
</dbReference>
<dbReference type="PANTHER" id="PTHR48070:SF7">
    <property type="entry name" value="SERINE HYDROLASE FSH DOMAIN-CONTAINING PROTEIN-RELATED"/>
    <property type="match status" value="1"/>
</dbReference>
<feature type="domain" description="Serine hydrolase" evidence="3">
    <location>
        <begin position="3"/>
        <end position="132"/>
    </location>
</feature>
<reference evidence="4" key="1">
    <citation type="journal article" date="2020" name="Stud. Mycol.">
        <title>101 Dothideomycetes genomes: a test case for predicting lifestyles and emergence of pathogens.</title>
        <authorList>
            <person name="Haridas S."/>
            <person name="Albert R."/>
            <person name="Binder M."/>
            <person name="Bloem J."/>
            <person name="Labutti K."/>
            <person name="Salamov A."/>
            <person name="Andreopoulos B."/>
            <person name="Baker S."/>
            <person name="Barry K."/>
            <person name="Bills G."/>
            <person name="Bluhm B."/>
            <person name="Cannon C."/>
            <person name="Castanera R."/>
            <person name="Culley D."/>
            <person name="Daum C."/>
            <person name="Ezra D."/>
            <person name="Gonzalez J."/>
            <person name="Henrissat B."/>
            <person name="Kuo A."/>
            <person name="Liang C."/>
            <person name="Lipzen A."/>
            <person name="Lutzoni F."/>
            <person name="Magnuson J."/>
            <person name="Mondo S."/>
            <person name="Nolan M."/>
            <person name="Ohm R."/>
            <person name="Pangilinan J."/>
            <person name="Park H.-J."/>
            <person name="Ramirez L."/>
            <person name="Alfaro M."/>
            <person name="Sun H."/>
            <person name="Tritt A."/>
            <person name="Yoshinaga Y."/>
            <person name="Zwiers L.-H."/>
            <person name="Turgeon B."/>
            <person name="Goodwin S."/>
            <person name="Spatafora J."/>
            <person name="Crous P."/>
            <person name="Grigoriev I."/>
        </authorList>
    </citation>
    <scope>NUCLEOTIDE SEQUENCE</scope>
    <source>
        <strain evidence="4">CBS 627.86</strain>
    </source>
</reference>
<dbReference type="GO" id="GO:0016787">
    <property type="term" value="F:hydrolase activity"/>
    <property type="evidence" value="ECO:0007669"/>
    <property type="project" value="UniProtKB-KW"/>
</dbReference>